<evidence type="ECO:0000313" key="3">
    <source>
        <dbReference type="Proteomes" id="UP000053791"/>
    </source>
</evidence>
<sequence length="200" mass="21610">MELDHLAVGAATLEEAVSHVEEALGVRMQSGGHHARFGTYNRLLGLADGLYLEAIAIDPEAPDPGRPRWFDLDRLSGPAHLRNWICRVEDLGATLADLPQGVGAPIDLERGDLRWQMAVPDDGRLPYDNIFPALIQWQGALHPANMLAPSGCSLKRLVVSHPDARELSGLIGAVERVELVTGPAGLKAEIDTPNGLRVLE</sequence>
<dbReference type="Proteomes" id="UP000053791">
    <property type="component" value="Unassembled WGS sequence"/>
</dbReference>
<dbReference type="STRING" id="1685379.AVO45_10650"/>
<dbReference type="OrthoDB" id="8451710at2"/>
<dbReference type="Gene3D" id="3.10.180.10">
    <property type="entry name" value="2,3-Dihydroxybiphenyl 1,2-Dioxygenase, domain 1"/>
    <property type="match status" value="1"/>
</dbReference>
<gene>
    <name evidence="2" type="ORF">AVO45_10650</name>
</gene>
<comment type="caution">
    <text evidence="2">The sequence shown here is derived from an EMBL/GenBank/DDBJ whole genome shotgun (WGS) entry which is preliminary data.</text>
</comment>
<protein>
    <submittedName>
        <fullName evidence="2">Polyphosphate kinase</fullName>
    </submittedName>
</protein>
<proteinExistence type="predicted"/>
<dbReference type="EMBL" id="LQBQ01000034">
    <property type="protein sequence ID" value="KUJ76938.1"/>
    <property type="molecule type" value="Genomic_DNA"/>
</dbReference>
<evidence type="ECO:0000259" key="1">
    <source>
        <dbReference type="Pfam" id="PF13468"/>
    </source>
</evidence>
<dbReference type="RefSeq" id="WP_068347845.1">
    <property type="nucleotide sequence ID" value="NZ_LQBQ01000034.1"/>
</dbReference>
<feature type="domain" description="Glyoxalase-like" evidence="1">
    <location>
        <begin position="3"/>
        <end position="169"/>
    </location>
</feature>
<dbReference type="AlphaFoldDB" id="A0A0X3TMG6"/>
<dbReference type="Pfam" id="PF13468">
    <property type="entry name" value="Glyoxalase_3"/>
    <property type="match status" value="1"/>
</dbReference>
<keyword evidence="3" id="KW-1185">Reference proteome</keyword>
<keyword evidence="2" id="KW-0808">Transferase</keyword>
<keyword evidence="2" id="KW-0418">Kinase</keyword>
<dbReference type="InterPro" id="IPR025870">
    <property type="entry name" value="Glyoxalase-like_dom"/>
</dbReference>
<evidence type="ECO:0000313" key="2">
    <source>
        <dbReference type="EMBL" id="KUJ76938.1"/>
    </source>
</evidence>
<reference evidence="2 3" key="1">
    <citation type="submission" date="2015-12" db="EMBL/GenBank/DDBJ databases">
        <authorList>
            <person name="Shamseldin A."/>
            <person name="Moawad H."/>
            <person name="Abd El-Rahim W.M."/>
            <person name="Sadowsky M.J."/>
        </authorList>
    </citation>
    <scope>NUCLEOTIDE SEQUENCE [LARGE SCALE GENOMIC DNA]</scope>
    <source>
        <strain evidence="2 3">ZGT118</strain>
    </source>
</reference>
<organism evidence="2 3">
    <name type="scientific">Ruegeria marisrubri</name>
    <dbReference type="NCBI Taxonomy" id="1685379"/>
    <lineage>
        <taxon>Bacteria</taxon>
        <taxon>Pseudomonadati</taxon>
        <taxon>Pseudomonadota</taxon>
        <taxon>Alphaproteobacteria</taxon>
        <taxon>Rhodobacterales</taxon>
        <taxon>Roseobacteraceae</taxon>
        <taxon>Ruegeria</taxon>
    </lineage>
</organism>
<accession>A0A0X3TMG6</accession>
<name>A0A0X3TMG6_9RHOB</name>
<dbReference type="GO" id="GO:0016301">
    <property type="term" value="F:kinase activity"/>
    <property type="evidence" value="ECO:0007669"/>
    <property type="project" value="UniProtKB-KW"/>
</dbReference>
<dbReference type="InterPro" id="IPR029068">
    <property type="entry name" value="Glyas_Bleomycin-R_OHBP_Dase"/>
</dbReference>